<keyword evidence="7 9" id="KW-0472">Membrane</keyword>
<proteinExistence type="predicted"/>
<comment type="subcellular location">
    <subcellularLocation>
        <location evidence="1">Cell membrane</location>
        <topology evidence="1">Multi-pass membrane protein</topology>
    </subcellularLocation>
</comment>
<keyword evidence="2" id="KW-1003">Cell membrane</keyword>
<evidence type="ECO:0000256" key="8">
    <source>
        <dbReference type="SAM" id="MobiDB-lite"/>
    </source>
</evidence>
<accession>A0A4Q7LVI5</accession>
<keyword evidence="3" id="KW-0328">Glycosyltransferase</keyword>
<feature type="domain" description="Glycosyltransferase RgtA/B/C/D-like" evidence="10">
    <location>
        <begin position="64"/>
        <end position="212"/>
    </location>
</feature>
<evidence type="ECO:0000313" key="11">
    <source>
        <dbReference type="EMBL" id="RZS58513.1"/>
    </source>
</evidence>
<name>A0A4Q7LVI5_9BURK</name>
<evidence type="ECO:0000256" key="3">
    <source>
        <dbReference type="ARBA" id="ARBA00022676"/>
    </source>
</evidence>
<feature type="transmembrane region" description="Helical" evidence="9">
    <location>
        <begin position="85"/>
        <end position="105"/>
    </location>
</feature>
<dbReference type="RefSeq" id="WP_130480651.1">
    <property type="nucleotide sequence ID" value="NZ_SGWV01000007.1"/>
</dbReference>
<feature type="transmembrane region" description="Helical" evidence="9">
    <location>
        <begin position="406"/>
        <end position="428"/>
    </location>
</feature>
<dbReference type="PANTHER" id="PTHR33908">
    <property type="entry name" value="MANNOSYLTRANSFERASE YKCB-RELATED"/>
    <property type="match status" value="1"/>
</dbReference>
<feature type="transmembrane region" description="Helical" evidence="9">
    <location>
        <begin position="12"/>
        <end position="38"/>
    </location>
</feature>
<dbReference type="Pfam" id="PF13231">
    <property type="entry name" value="PMT_2"/>
    <property type="match status" value="1"/>
</dbReference>
<evidence type="ECO:0000256" key="5">
    <source>
        <dbReference type="ARBA" id="ARBA00022692"/>
    </source>
</evidence>
<feature type="transmembrane region" description="Helical" evidence="9">
    <location>
        <begin position="303"/>
        <end position="324"/>
    </location>
</feature>
<dbReference type="InterPro" id="IPR038731">
    <property type="entry name" value="RgtA/B/C-like"/>
</dbReference>
<feature type="transmembrane region" description="Helical" evidence="9">
    <location>
        <begin position="126"/>
        <end position="145"/>
    </location>
</feature>
<evidence type="ECO:0000256" key="7">
    <source>
        <dbReference type="ARBA" id="ARBA00023136"/>
    </source>
</evidence>
<gene>
    <name evidence="11" type="ORF">EV685_0807</name>
</gene>
<comment type="caution">
    <text evidence="11">The sequence shown here is derived from an EMBL/GenBank/DDBJ whole genome shotgun (WGS) entry which is preliminary data.</text>
</comment>
<evidence type="ECO:0000256" key="2">
    <source>
        <dbReference type="ARBA" id="ARBA00022475"/>
    </source>
</evidence>
<evidence type="ECO:0000256" key="9">
    <source>
        <dbReference type="SAM" id="Phobius"/>
    </source>
</evidence>
<dbReference type="AlphaFoldDB" id="A0A4Q7LVI5"/>
<dbReference type="GO" id="GO:0016763">
    <property type="term" value="F:pentosyltransferase activity"/>
    <property type="evidence" value="ECO:0007669"/>
    <property type="project" value="TreeGrafter"/>
</dbReference>
<dbReference type="GO" id="GO:0005886">
    <property type="term" value="C:plasma membrane"/>
    <property type="evidence" value="ECO:0007669"/>
    <property type="project" value="UniProtKB-SubCell"/>
</dbReference>
<evidence type="ECO:0000256" key="4">
    <source>
        <dbReference type="ARBA" id="ARBA00022679"/>
    </source>
</evidence>
<keyword evidence="5 9" id="KW-0812">Transmembrane</keyword>
<dbReference type="PANTHER" id="PTHR33908:SF11">
    <property type="entry name" value="MEMBRANE PROTEIN"/>
    <property type="match status" value="1"/>
</dbReference>
<dbReference type="GO" id="GO:0009103">
    <property type="term" value="P:lipopolysaccharide biosynthetic process"/>
    <property type="evidence" value="ECO:0007669"/>
    <property type="project" value="UniProtKB-ARBA"/>
</dbReference>
<keyword evidence="12" id="KW-1185">Reference proteome</keyword>
<dbReference type="InterPro" id="IPR050297">
    <property type="entry name" value="LipidA_mod_glycosyltrf_83"/>
</dbReference>
<dbReference type="OrthoDB" id="8933800at2"/>
<keyword evidence="6 9" id="KW-1133">Transmembrane helix</keyword>
<protein>
    <recommendedName>
        <fullName evidence="10">Glycosyltransferase RgtA/B/C/D-like domain-containing protein</fullName>
    </recommendedName>
</protein>
<dbReference type="EMBL" id="SGWV01000007">
    <property type="protein sequence ID" value="RZS58513.1"/>
    <property type="molecule type" value="Genomic_DNA"/>
</dbReference>
<evidence type="ECO:0000256" key="6">
    <source>
        <dbReference type="ARBA" id="ARBA00022989"/>
    </source>
</evidence>
<evidence type="ECO:0000313" key="12">
    <source>
        <dbReference type="Proteomes" id="UP000293433"/>
    </source>
</evidence>
<evidence type="ECO:0000259" key="10">
    <source>
        <dbReference type="Pfam" id="PF13231"/>
    </source>
</evidence>
<feature type="region of interest" description="Disordered" evidence="8">
    <location>
        <begin position="583"/>
        <end position="605"/>
    </location>
</feature>
<evidence type="ECO:0000256" key="1">
    <source>
        <dbReference type="ARBA" id="ARBA00004651"/>
    </source>
</evidence>
<feature type="transmembrane region" description="Helical" evidence="9">
    <location>
        <begin position="345"/>
        <end position="362"/>
    </location>
</feature>
<keyword evidence="4" id="KW-0808">Transferase</keyword>
<feature type="transmembrane region" description="Helical" evidence="9">
    <location>
        <begin position="368"/>
        <end position="386"/>
    </location>
</feature>
<sequence>MHPKPPPEHAGRAASLTIVAVVLAFAALRLATLLLALADGGLGLHVDEAQYWHWSTAPAWGYYSKPPVIAVLLAGSTAVFGDDVLGVKALALILYPLTALVLGLLAARMARDAGLGTGTGRPDRQAGVMAAALFMASPLAALLGLAATTDAPLMLCWALATWLLWQVRQANRAGHAARVGWLLLGLVCGIGLLSKYSFAAWILGALAWLWLDRTGADHDRDGDMDSLSDRDRDIAAELQAQARADALRGLLSAAGVTLALLLPHLAWNAAMGWPTLHHTAEITAVQPGEGLSTGWVQATVASLWRSLSVPIGALLMAGPLLVLLAGPLRRLGSTRTGPIPAPVRCLLALHLPLLVLGMLQALRGEPQINWVAPLVPGLILLLALALAQTQTQAWTRTRADRPVNRLAQGVLIGLIGVHTAVGTAIPLAQTLSQWWQERVDPDAANLPRRLDIWARMRGWPEAFAELRPSLVQTLEAQPDLPLLSTSRSVIAIGSHAWRDLPLRWRAWTEGGPPRSHYEMSVGWSGLQPHSGTVLIVADADLPAALLARLETPELLARRSAPAGRHSTVTLALWRAQVRAEPGPGELASNLGTTPSGSLPAWRSAR</sequence>
<feature type="transmembrane region" description="Helical" evidence="9">
    <location>
        <begin position="179"/>
        <end position="211"/>
    </location>
</feature>
<organism evidence="11 12">
    <name type="scientific">Sphaerotilus mobilis</name>
    <dbReference type="NCBI Taxonomy" id="47994"/>
    <lineage>
        <taxon>Bacteria</taxon>
        <taxon>Pseudomonadati</taxon>
        <taxon>Pseudomonadota</taxon>
        <taxon>Betaproteobacteria</taxon>
        <taxon>Burkholderiales</taxon>
        <taxon>Sphaerotilaceae</taxon>
        <taxon>Sphaerotilus</taxon>
    </lineage>
</organism>
<dbReference type="Proteomes" id="UP000293433">
    <property type="component" value="Unassembled WGS sequence"/>
</dbReference>
<reference evidence="11 12" key="1">
    <citation type="submission" date="2019-02" db="EMBL/GenBank/DDBJ databases">
        <title>Genomic Encyclopedia of Type Strains, Phase IV (KMG-IV): sequencing the most valuable type-strain genomes for metagenomic binning, comparative biology and taxonomic classification.</title>
        <authorList>
            <person name="Goeker M."/>
        </authorList>
    </citation>
    <scope>NUCLEOTIDE SEQUENCE [LARGE SCALE GENOMIC DNA]</scope>
    <source>
        <strain evidence="11 12">DSM 10617</strain>
    </source>
</reference>